<dbReference type="OrthoDB" id="1888412at2"/>
<dbReference type="PATRIC" id="fig|931276.5.peg.3160"/>
<dbReference type="Gene3D" id="2.60.120.380">
    <property type="match status" value="1"/>
</dbReference>
<accession>M1MKU9</accession>
<dbReference type="Proteomes" id="UP000011728">
    <property type="component" value="Chromosome"/>
</dbReference>
<evidence type="ECO:0000313" key="3">
    <source>
        <dbReference type="Proteomes" id="UP000011728"/>
    </source>
</evidence>
<feature type="signal peptide" evidence="1">
    <location>
        <begin position="1"/>
        <end position="23"/>
    </location>
</feature>
<gene>
    <name evidence="2" type="ORF">Cspa_c31370</name>
</gene>
<sequence length="290" mass="32770">MKKIYITILSTFFIFLFANTAYAATEINEIEPNGSTTQAQVIVTNNEKPAELIKANATGTNYVHGNISDRTDEDFYKVFLSADNKNILSIADSAISGTGIFEVYDEDLTLITSINYKKNSLYSVTPYYVNIPKSGYYYVKVHSTLLTGDYYFYIGGPHYQFNNYEYTASSALTLTPSEKSVQAIYDFSNISSIPDNAIIWSVDLNGTKTNYASNQYRSIKIYGDSYWITTGPYVFSTSVSPTSNERAKSKWVYKLDGSVSKSAKYFSLIPKIKLWYMYPVIPELLGQSYR</sequence>
<dbReference type="RefSeq" id="WP_015393217.1">
    <property type="nucleotide sequence ID" value="NC_020291.1"/>
</dbReference>
<name>M1MKU9_9CLOT</name>
<dbReference type="EMBL" id="CP004121">
    <property type="protein sequence ID" value="AGF56898.1"/>
    <property type="molecule type" value="Genomic_DNA"/>
</dbReference>
<proteinExistence type="predicted"/>
<dbReference type="KEGG" id="csr:Cspa_c31370"/>
<feature type="chain" id="PRO_5004015617" evidence="1">
    <location>
        <begin position="24"/>
        <end position="290"/>
    </location>
</feature>
<evidence type="ECO:0000313" key="2">
    <source>
        <dbReference type="EMBL" id="AGF56898.1"/>
    </source>
</evidence>
<reference evidence="2 3" key="1">
    <citation type="submission" date="2013-02" db="EMBL/GenBank/DDBJ databases">
        <title>Genome sequence of Clostridium saccharoperbutylacetonicum N1-4(HMT).</title>
        <authorList>
            <person name="Poehlein A."/>
            <person name="Daniel R."/>
        </authorList>
    </citation>
    <scope>NUCLEOTIDE SEQUENCE [LARGE SCALE GENOMIC DNA]</scope>
    <source>
        <strain evidence="3">N1-4(HMT)</strain>
    </source>
</reference>
<dbReference type="AlphaFoldDB" id="M1MKU9"/>
<organism evidence="2 3">
    <name type="scientific">Clostridium saccharoperbutylacetonicum N1-4(HMT)</name>
    <dbReference type="NCBI Taxonomy" id="931276"/>
    <lineage>
        <taxon>Bacteria</taxon>
        <taxon>Bacillati</taxon>
        <taxon>Bacillota</taxon>
        <taxon>Clostridia</taxon>
        <taxon>Eubacteriales</taxon>
        <taxon>Clostridiaceae</taxon>
        <taxon>Clostridium</taxon>
    </lineage>
</organism>
<protein>
    <submittedName>
        <fullName evidence="2">Uncharacterized protein</fullName>
    </submittedName>
</protein>
<evidence type="ECO:0000256" key="1">
    <source>
        <dbReference type="SAM" id="SignalP"/>
    </source>
</evidence>
<keyword evidence="3" id="KW-1185">Reference proteome</keyword>
<dbReference type="HOGENOM" id="CLU_975576_0_0_9"/>
<dbReference type="SUPFAM" id="SSF89260">
    <property type="entry name" value="Collagen-binding domain"/>
    <property type="match status" value="1"/>
</dbReference>
<dbReference type="eggNOG" id="ENOG502ZF6X">
    <property type="taxonomic scope" value="Bacteria"/>
</dbReference>
<keyword evidence="1" id="KW-0732">Signal</keyword>